<keyword evidence="9" id="KW-0804">Transcription</keyword>
<feature type="compositionally biased region" description="Low complexity" evidence="13">
    <location>
        <begin position="317"/>
        <end position="339"/>
    </location>
</feature>
<keyword evidence="8" id="KW-0805">Transcription regulation</keyword>
<feature type="compositionally biased region" description="Low complexity" evidence="13">
    <location>
        <begin position="460"/>
        <end position="474"/>
    </location>
</feature>
<evidence type="ECO:0000256" key="5">
    <source>
        <dbReference type="ARBA" id="ARBA00022771"/>
    </source>
</evidence>
<dbReference type="PROSITE" id="PS50134">
    <property type="entry name" value="ZF_TAZ"/>
    <property type="match status" value="1"/>
</dbReference>
<dbReference type="InterPro" id="IPR035898">
    <property type="entry name" value="TAZ_dom_sf"/>
</dbReference>
<keyword evidence="6 12" id="KW-0862">Zinc</keyword>
<name>A0ABN8IU26_9NEOP</name>
<feature type="compositionally biased region" description="Low complexity" evidence="13">
    <location>
        <begin position="291"/>
        <end position="305"/>
    </location>
</feature>
<feature type="compositionally biased region" description="Basic and acidic residues" evidence="13">
    <location>
        <begin position="1"/>
        <end position="11"/>
    </location>
</feature>
<evidence type="ECO:0000256" key="9">
    <source>
        <dbReference type="ARBA" id="ARBA00023163"/>
    </source>
</evidence>
<evidence type="ECO:0000256" key="4">
    <source>
        <dbReference type="ARBA" id="ARBA00022723"/>
    </source>
</evidence>
<feature type="region of interest" description="Disordered" evidence="13">
    <location>
        <begin position="446"/>
        <end position="481"/>
    </location>
</feature>
<evidence type="ECO:0000256" key="2">
    <source>
        <dbReference type="ARBA" id="ARBA00013184"/>
    </source>
</evidence>
<dbReference type="EC" id="2.3.1.48" evidence="2"/>
<keyword evidence="16" id="KW-1185">Reference proteome</keyword>
<dbReference type="SUPFAM" id="SSF57933">
    <property type="entry name" value="TAZ domain"/>
    <property type="match status" value="1"/>
</dbReference>
<keyword evidence="7" id="KW-0156">Chromatin regulator</keyword>
<evidence type="ECO:0000256" key="3">
    <source>
        <dbReference type="ARBA" id="ARBA00022679"/>
    </source>
</evidence>
<dbReference type="Gene3D" id="1.20.1020.10">
    <property type="entry name" value="TAZ domain"/>
    <property type="match status" value="1"/>
</dbReference>
<keyword evidence="4 12" id="KW-0479">Metal-binding</keyword>
<feature type="region of interest" description="Disordered" evidence="13">
    <location>
        <begin position="1"/>
        <end position="84"/>
    </location>
</feature>
<dbReference type="InterPro" id="IPR013178">
    <property type="entry name" value="Histone_AcTrfase_Rtt109/CBP"/>
</dbReference>
<evidence type="ECO:0000256" key="13">
    <source>
        <dbReference type="SAM" id="MobiDB-lite"/>
    </source>
</evidence>
<dbReference type="Pfam" id="PF02135">
    <property type="entry name" value="zf-TAZ"/>
    <property type="match status" value="1"/>
</dbReference>
<organism evidence="15 16">
    <name type="scientific">Iphiclides podalirius</name>
    <name type="common">scarce swallowtail</name>
    <dbReference type="NCBI Taxonomy" id="110791"/>
    <lineage>
        <taxon>Eukaryota</taxon>
        <taxon>Metazoa</taxon>
        <taxon>Ecdysozoa</taxon>
        <taxon>Arthropoda</taxon>
        <taxon>Hexapoda</taxon>
        <taxon>Insecta</taxon>
        <taxon>Pterygota</taxon>
        <taxon>Neoptera</taxon>
        <taxon>Endopterygota</taxon>
        <taxon>Lepidoptera</taxon>
        <taxon>Glossata</taxon>
        <taxon>Ditrysia</taxon>
        <taxon>Papilionoidea</taxon>
        <taxon>Papilionidae</taxon>
        <taxon>Papilioninae</taxon>
        <taxon>Iphiclides</taxon>
    </lineage>
</organism>
<feature type="zinc finger region" description="TAZ-type" evidence="12">
    <location>
        <begin position="342"/>
        <end position="430"/>
    </location>
</feature>
<evidence type="ECO:0000256" key="11">
    <source>
        <dbReference type="ARBA" id="ARBA00048017"/>
    </source>
</evidence>
<evidence type="ECO:0000313" key="15">
    <source>
        <dbReference type="EMBL" id="CAH2063699.1"/>
    </source>
</evidence>
<dbReference type="EMBL" id="OW152815">
    <property type="protein sequence ID" value="CAH2063699.1"/>
    <property type="molecule type" value="Genomic_DNA"/>
</dbReference>
<accession>A0ABN8IU26</accession>
<comment type="catalytic activity">
    <reaction evidence="11">
        <text>L-lysyl-[protein] + acetyl-CoA = N(6)-acetyl-L-lysyl-[protein] + CoA + H(+)</text>
        <dbReference type="Rhea" id="RHEA:45948"/>
        <dbReference type="Rhea" id="RHEA-COMP:9752"/>
        <dbReference type="Rhea" id="RHEA-COMP:10731"/>
        <dbReference type="ChEBI" id="CHEBI:15378"/>
        <dbReference type="ChEBI" id="CHEBI:29969"/>
        <dbReference type="ChEBI" id="CHEBI:57287"/>
        <dbReference type="ChEBI" id="CHEBI:57288"/>
        <dbReference type="ChEBI" id="CHEBI:61930"/>
        <dbReference type="EC" id="2.3.1.48"/>
    </reaction>
</comment>
<dbReference type="SMART" id="SM00551">
    <property type="entry name" value="ZnF_TAZ"/>
    <property type="match status" value="1"/>
</dbReference>
<dbReference type="Proteomes" id="UP000837857">
    <property type="component" value="Chromosome 3"/>
</dbReference>
<proteinExistence type="predicted"/>
<keyword evidence="5 12" id="KW-0863">Zinc-finger</keyword>
<keyword evidence="10" id="KW-0539">Nucleus</keyword>
<reference evidence="15" key="1">
    <citation type="submission" date="2022-03" db="EMBL/GenBank/DDBJ databases">
        <authorList>
            <person name="Martin H S."/>
        </authorList>
    </citation>
    <scope>NUCLEOTIDE SEQUENCE</scope>
</reference>
<feature type="compositionally biased region" description="Pro residues" evidence="13">
    <location>
        <begin position="306"/>
        <end position="316"/>
    </location>
</feature>
<dbReference type="PANTHER" id="PTHR13808:SF1">
    <property type="entry name" value="HISTONE ACETYLTRANSFERASE"/>
    <property type="match status" value="1"/>
</dbReference>
<feature type="domain" description="TAZ-type" evidence="14">
    <location>
        <begin position="342"/>
        <end position="430"/>
    </location>
</feature>
<feature type="non-terminal residue" evidence="15">
    <location>
        <position position="1"/>
    </location>
</feature>
<evidence type="ECO:0000259" key="14">
    <source>
        <dbReference type="PROSITE" id="PS50134"/>
    </source>
</evidence>
<evidence type="ECO:0000256" key="1">
    <source>
        <dbReference type="ARBA" id="ARBA00004123"/>
    </source>
</evidence>
<evidence type="ECO:0000256" key="10">
    <source>
        <dbReference type="ARBA" id="ARBA00023242"/>
    </source>
</evidence>
<dbReference type="InterPro" id="IPR000197">
    <property type="entry name" value="Znf_TAZ"/>
</dbReference>
<keyword evidence="3" id="KW-0808">Transferase</keyword>
<comment type="subcellular location">
    <subcellularLocation>
        <location evidence="1">Nucleus</location>
    </subcellularLocation>
</comment>
<gene>
    <name evidence="15" type="ORF">IPOD504_LOCUS12635</name>
</gene>
<evidence type="ECO:0000256" key="6">
    <source>
        <dbReference type="ARBA" id="ARBA00022833"/>
    </source>
</evidence>
<sequence>MADHHVDEPPNKRAKMIRDPFQGPSDTADGFSNLDMFDLEKDLPDELMAGSWGEQPGVTGPKPPAQGPGPGAQMAPQQQLNGDDPAAAMHRQINNHLIQQGKSGLVGHNNPLGLGTLGSKSPNLQSPPNVSVSKDLMGSLHPQLMPNTSHPNQLHSNMPMSSIQGGMNVANVGGNMIVTNSNMTGAGMLGSGIINNVNKQLPTLMTNNHHGSAPHHPHAQLLQVMQNGPLGGRVGVGVGVGVGMQAGGMRAALQHHGRMAAPGGGGHPLAPYHPTYGQSPPARCPPGVRFGPPDAGAPPAGGAAPAVPPAPSPQTPGAPAGGQSQPQAATQAAAPPSGSIADPEKRKLIQQQLVLLLHAHKCQRRESQSQNGETWQCTLPHCKTMKGVLNHMMSCQAGKNCSVPHCSSSRQIINHWKHCNKNDCPVCLPLKQADRTRINPINPIVSGAAGGGGRRRAGRAARAASAVRSSLGGRARPRRAT</sequence>
<dbReference type="PANTHER" id="PTHR13808">
    <property type="entry name" value="CBP/P300-RELATED"/>
    <property type="match status" value="1"/>
</dbReference>
<feature type="region of interest" description="Disordered" evidence="13">
    <location>
        <begin position="257"/>
        <end position="341"/>
    </location>
</feature>
<evidence type="ECO:0000256" key="12">
    <source>
        <dbReference type="PROSITE-ProRule" id="PRU00203"/>
    </source>
</evidence>
<evidence type="ECO:0000256" key="8">
    <source>
        <dbReference type="ARBA" id="ARBA00023015"/>
    </source>
</evidence>
<protein>
    <recommendedName>
        <fullName evidence="2">histone acetyltransferase</fullName>
        <ecNumber evidence="2">2.3.1.48</ecNumber>
    </recommendedName>
</protein>
<evidence type="ECO:0000256" key="7">
    <source>
        <dbReference type="ARBA" id="ARBA00022853"/>
    </source>
</evidence>
<evidence type="ECO:0000313" key="16">
    <source>
        <dbReference type="Proteomes" id="UP000837857"/>
    </source>
</evidence>